<gene>
    <name evidence="1" type="ORF">G5B37_03345</name>
</gene>
<dbReference type="Gene3D" id="1.25.40.10">
    <property type="entry name" value="Tetratricopeptide repeat domain"/>
    <property type="match status" value="1"/>
</dbReference>
<dbReference type="KEGG" id="mgel:G5B37_03345"/>
<dbReference type="EMBL" id="CP049057">
    <property type="protein sequence ID" value="QIE58627.1"/>
    <property type="molecule type" value="Genomic_DNA"/>
</dbReference>
<evidence type="ECO:0008006" key="3">
    <source>
        <dbReference type="Google" id="ProtNLM"/>
    </source>
</evidence>
<dbReference type="SMART" id="SM00028">
    <property type="entry name" value="TPR"/>
    <property type="match status" value="1"/>
</dbReference>
<dbReference type="InterPro" id="IPR011990">
    <property type="entry name" value="TPR-like_helical_dom_sf"/>
</dbReference>
<dbReference type="Proteomes" id="UP000505306">
    <property type="component" value="Chromosome"/>
</dbReference>
<proteinExistence type="predicted"/>
<sequence>MKINLFILTLLFTNFIISQNLSEKISSEVCNCLSESREYTEEYILSCFYTSLGNHEDEFNKIDSTNENALSFVDKLFSDIIIKLQDNCDDLYIFILKAREATIEEFKTENSNTKIISLTDSINNNPNTKVYSKRAIYYFISDRFEEAKKDCLSCLEINSNYIPCTYLLGWIEEKNLDYSKAIELYTKLENQGMPFMQLYISRLEKFTKE</sequence>
<keyword evidence="2" id="KW-1185">Reference proteome</keyword>
<protein>
    <recommendedName>
        <fullName evidence="3">Tetratricopeptide repeat protein</fullName>
    </recommendedName>
</protein>
<dbReference type="RefSeq" id="WP_164678660.1">
    <property type="nucleotide sequence ID" value="NZ_CP049057.1"/>
</dbReference>
<name>A0A6G6GJC5_9FLAO</name>
<reference evidence="1 2" key="1">
    <citation type="submission" date="2020-02" db="EMBL/GenBank/DDBJ databases">
        <title>Complete genome sequence of Flavobacteriaceae bacterium.</title>
        <authorList>
            <person name="Kim S.-J."/>
            <person name="Kim Y.-S."/>
            <person name="Kim K.-H."/>
        </authorList>
    </citation>
    <scope>NUCLEOTIDE SEQUENCE [LARGE SCALE GENOMIC DNA]</scope>
    <source>
        <strain evidence="1 2">RR4-40</strain>
    </source>
</reference>
<dbReference type="AlphaFoldDB" id="A0A6G6GJC5"/>
<dbReference type="InterPro" id="IPR019734">
    <property type="entry name" value="TPR_rpt"/>
</dbReference>
<evidence type="ECO:0000313" key="2">
    <source>
        <dbReference type="Proteomes" id="UP000505306"/>
    </source>
</evidence>
<accession>A0A6G6GJC5</accession>
<dbReference type="SUPFAM" id="SSF48452">
    <property type="entry name" value="TPR-like"/>
    <property type="match status" value="1"/>
</dbReference>
<evidence type="ECO:0000313" key="1">
    <source>
        <dbReference type="EMBL" id="QIE58627.1"/>
    </source>
</evidence>
<organism evidence="1 2">
    <name type="scientific">Rasiella rasia</name>
    <dbReference type="NCBI Taxonomy" id="2744027"/>
    <lineage>
        <taxon>Bacteria</taxon>
        <taxon>Pseudomonadati</taxon>
        <taxon>Bacteroidota</taxon>
        <taxon>Flavobacteriia</taxon>
        <taxon>Flavobacteriales</taxon>
        <taxon>Flavobacteriaceae</taxon>
        <taxon>Rasiella</taxon>
    </lineage>
</organism>